<feature type="chain" id="PRO_5046742736" evidence="1">
    <location>
        <begin position="21"/>
        <end position="411"/>
    </location>
</feature>
<protein>
    <submittedName>
        <fullName evidence="2">Porin</fullName>
    </submittedName>
</protein>
<evidence type="ECO:0000313" key="2">
    <source>
        <dbReference type="EMBL" id="MCX2977182.1"/>
    </source>
</evidence>
<feature type="signal peptide" evidence="1">
    <location>
        <begin position="1"/>
        <end position="20"/>
    </location>
</feature>
<dbReference type="Gene3D" id="2.40.160.10">
    <property type="entry name" value="Porin"/>
    <property type="match status" value="1"/>
</dbReference>
<keyword evidence="1" id="KW-0732">Signal</keyword>
<dbReference type="InterPro" id="IPR023614">
    <property type="entry name" value="Porin_dom_sf"/>
</dbReference>
<evidence type="ECO:0000313" key="3">
    <source>
        <dbReference type="Proteomes" id="UP001143304"/>
    </source>
</evidence>
<reference evidence="2" key="1">
    <citation type="submission" date="2019-02" db="EMBL/GenBank/DDBJ databases">
        <authorList>
            <person name="Li S.-H."/>
        </authorList>
    </citation>
    <scope>NUCLEOTIDE SEQUENCE</scope>
    <source>
        <strain evidence="2">IMCC11814</strain>
    </source>
</reference>
<name>A0ABT3T4I7_9GAMM</name>
<accession>A0ABT3T4I7</accession>
<comment type="caution">
    <text evidence="2">The sequence shown here is derived from an EMBL/GenBank/DDBJ whole genome shotgun (WGS) entry which is preliminary data.</text>
</comment>
<gene>
    <name evidence="2" type="ORF">EYC82_07425</name>
</gene>
<dbReference type="EMBL" id="SHNO01000001">
    <property type="protein sequence ID" value="MCX2977182.1"/>
    <property type="molecule type" value="Genomic_DNA"/>
</dbReference>
<sequence length="411" mass="46121">MKKRIAAVALSLFAPTTLAAAPTAEEMWAVIQQQQAEIANLKAQLATTDEEIRETAIMAEATAVMVEETVINRTGSMAEHWTERTTIGSYGEMHYNNLDEENDVGSNKKEIDFHRFVVYLGHEFSERTRMFSELELEHSLSGEGKNGEVELEQAYIEHDITDSMSFRAGLFLVPVGILNQTHEPNTFYGVERNNVEKNIIPTTWWEGGVALKGEFAPGWAYETAVASGLKLDAADGEYKIRDGRQKVSEADANDLSYTANLKYTGLAGLEVGATLQYQSDLYQGDYTDSVDALLYTAHVAYRNGPFGLRVLGARWDIDDSINQIKQGADDQEGWYIEPSWEFTRSIGVFARYSEWDNLAGDNGSSDISEWDMGLNYWLDETVVFKVDYQIQDAPEDMKEYTGFNLGVGWSF</sequence>
<proteinExistence type="predicted"/>
<dbReference type="SUPFAM" id="SSF56935">
    <property type="entry name" value="Porins"/>
    <property type="match status" value="1"/>
</dbReference>
<keyword evidence="3" id="KW-1185">Reference proteome</keyword>
<organism evidence="2 3">
    <name type="scientific">Candidatus Marimicrobium litorale</name>
    <dbReference type="NCBI Taxonomy" id="2518991"/>
    <lineage>
        <taxon>Bacteria</taxon>
        <taxon>Pseudomonadati</taxon>
        <taxon>Pseudomonadota</taxon>
        <taxon>Gammaproteobacteria</taxon>
        <taxon>Cellvibrionales</taxon>
        <taxon>Halieaceae</taxon>
        <taxon>Marimicrobium</taxon>
    </lineage>
</organism>
<dbReference type="Proteomes" id="UP001143304">
    <property type="component" value="Unassembled WGS sequence"/>
</dbReference>
<dbReference type="RefSeq" id="WP_279248912.1">
    <property type="nucleotide sequence ID" value="NZ_SHNO01000001.1"/>
</dbReference>
<evidence type="ECO:0000256" key="1">
    <source>
        <dbReference type="SAM" id="SignalP"/>
    </source>
</evidence>